<dbReference type="GO" id="GO:0032259">
    <property type="term" value="P:methylation"/>
    <property type="evidence" value="ECO:0007669"/>
    <property type="project" value="UniProtKB-KW"/>
</dbReference>
<sequence>MTNAGEFWDNAAGKYAASPIKDPESYEYTLGRTRSYLQPTDRVLEIGAGTGSTALQLAADVAEITGTDISREMMRIASDKALAQKARNVTFQVKTAQGAAEKAGQFDVVLGFNILHLTNDMERVLSTLYREMAPGSMLITKTPCIGDPSMGLKRFAIRAMVPVMQLLGKAPFVRYLTVQELEAAMQWAGFRIIETCSKPAMSRYIVARRP</sequence>
<dbReference type="EC" id="2.1.1.-" evidence="1"/>
<comment type="caution">
    <text evidence="1">The sequence shown here is derived from an EMBL/GenBank/DDBJ whole genome shotgun (WGS) entry which is preliminary data.</text>
</comment>
<proteinExistence type="predicted"/>
<reference evidence="1 2" key="1">
    <citation type="submission" date="2024-07" db="EMBL/GenBank/DDBJ databases">
        <title>Marimonas sp.nov., isolated from tidal-flat sediment.</title>
        <authorList>
            <person name="Jayan J.N."/>
            <person name="Lee S.S."/>
        </authorList>
    </citation>
    <scope>NUCLEOTIDE SEQUENCE [LARGE SCALE GENOMIC DNA]</scope>
    <source>
        <strain evidence="1 2">MJW-29</strain>
    </source>
</reference>
<protein>
    <submittedName>
        <fullName evidence="1">Class I SAM-dependent methyltransferase</fullName>
        <ecNumber evidence="1">2.1.1.-</ecNumber>
    </submittedName>
</protein>
<dbReference type="Proteomes" id="UP001556098">
    <property type="component" value="Unassembled WGS sequence"/>
</dbReference>
<dbReference type="EMBL" id="JBFNXX010000001">
    <property type="protein sequence ID" value="MEW9918294.1"/>
    <property type="molecule type" value="Genomic_DNA"/>
</dbReference>
<keyword evidence="1" id="KW-0808">Transferase</keyword>
<dbReference type="PANTHER" id="PTHR43861:SF1">
    <property type="entry name" value="TRANS-ACONITATE 2-METHYLTRANSFERASE"/>
    <property type="match status" value="1"/>
</dbReference>
<dbReference type="SUPFAM" id="SSF53335">
    <property type="entry name" value="S-adenosyl-L-methionine-dependent methyltransferases"/>
    <property type="match status" value="1"/>
</dbReference>
<dbReference type="GO" id="GO:0008168">
    <property type="term" value="F:methyltransferase activity"/>
    <property type="evidence" value="ECO:0007669"/>
    <property type="project" value="UniProtKB-KW"/>
</dbReference>
<keyword evidence="2" id="KW-1185">Reference proteome</keyword>
<dbReference type="RefSeq" id="WP_367875997.1">
    <property type="nucleotide sequence ID" value="NZ_JBFNXX010000001.1"/>
</dbReference>
<evidence type="ECO:0000313" key="2">
    <source>
        <dbReference type="Proteomes" id="UP001556098"/>
    </source>
</evidence>
<gene>
    <name evidence="1" type="ORF">AB2B41_01655</name>
</gene>
<evidence type="ECO:0000313" key="1">
    <source>
        <dbReference type="EMBL" id="MEW9918294.1"/>
    </source>
</evidence>
<keyword evidence="1" id="KW-0489">Methyltransferase</keyword>
<dbReference type="Gene3D" id="3.40.50.150">
    <property type="entry name" value="Vaccinia Virus protein VP39"/>
    <property type="match status" value="1"/>
</dbReference>
<dbReference type="CDD" id="cd02440">
    <property type="entry name" value="AdoMet_MTases"/>
    <property type="match status" value="1"/>
</dbReference>
<accession>A0ABV3RIS3</accession>
<dbReference type="InterPro" id="IPR029063">
    <property type="entry name" value="SAM-dependent_MTases_sf"/>
</dbReference>
<organism evidence="1 2">
    <name type="scientific">Sulfitobacter sediminis</name>
    <dbReference type="NCBI Taxonomy" id="3234186"/>
    <lineage>
        <taxon>Bacteria</taxon>
        <taxon>Pseudomonadati</taxon>
        <taxon>Pseudomonadota</taxon>
        <taxon>Alphaproteobacteria</taxon>
        <taxon>Rhodobacterales</taxon>
        <taxon>Roseobacteraceae</taxon>
        <taxon>Sulfitobacter</taxon>
    </lineage>
</organism>
<dbReference type="PANTHER" id="PTHR43861">
    <property type="entry name" value="TRANS-ACONITATE 2-METHYLTRANSFERASE-RELATED"/>
    <property type="match status" value="1"/>
</dbReference>
<dbReference type="Pfam" id="PF13489">
    <property type="entry name" value="Methyltransf_23"/>
    <property type="match status" value="1"/>
</dbReference>
<name>A0ABV3RIS3_9RHOB</name>